<dbReference type="Gene3D" id="3.20.20.70">
    <property type="entry name" value="Aldolase class I"/>
    <property type="match status" value="1"/>
</dbReference>
<protein>
    <recommendedName>
        <fullName evidence="2">NADH:flavin oxidoreductase/NADH oxidase N-terminal domain-containing protein</fullName>
    </recommendedName>
</protein>
<dbReference type="Proteomes" id="UP001642405">
    <property type="component" value="Unassembled WGS sequence"/>
</dbReference>
<keyword evidence="4" id="KW-1185">Reference proteome</keyword>
<dbReference type="PANTHER" id="PTHR22893:SF91">
    <property type="entry name" value="NADPH DEHYDROGENASE 2-RELATED"/>
    <property type="match status" value="1"/>
</dbReference>
<accession>A0ABP0BTT6</accession>
<dbReference type="InterPro" id="IPR001155">
    <property type="entry name" value="OxRdtase_FMN_N"/>
</dbReference>
<evidence type="ECO:0000256" key="1">
    <source>
        <dbReference type="ARBA" id="ARBA00022630"/>
    </source>
</evidence>
<evidence type="ECO:0000313" key="3">
    <source>
        <dbReference type="EMBL" id="CAK7223152.1"/>
    </source>
</evidence>
<dbReference type="InterPro" id="IPR013785">
    <property type="entry name" value="Aldolase_TIM"/>
</dbReference>
<dbReference type="PANTHER" id="PTHR22893">
    <property type="entry name" value="NADH OXIDOREDUCTASE-RELATED"/>
    <property type="match status" value="1"/>
</dbReference>
<name>A0ABP0BTT6_9PEZI</name>
<dbReference type="CDD" id="cd02933">
    <property type="entry name" value="OYE_like_FMN"/>
    <property type="match status" value="1"/>
</dbReference>
<feature type="domain" description="NADH:flavin oxidoreductase/NADH oxidase N-terminal" evidence="2">
    <location>
        <begin position="6"/>
        <end position="347"/>
    </location>
</feature>
<evidence type="ECO:0000259" key="2">
    <source>
        <dbReference type="Pfam" id="PF00724"/>
    </source>
</evidence>
<comment type="caution">
    <text evidence="3">The sequence shown here is derived from an EMBL/GenBank/DDBJ whole genome shotgun (WGS) entry which is preliminary data.</text>
</comment>
<gene>
    <name evidence="3" type="ORF">SCUCBS95973_005081</name>
</gene>
<keyword evidence="1" id="KW-0285">Flavoprotein</keyword>
<dbReference type="InterPro" id="IPR045247">
    <property type="entry name" value="Oye-like"/>
</dbReference>
<proteinExistence type="predicted"/>
<dbReference type="EMBL" id="CAWUHB010000026">
    <property type="protein sequence ID" value="CAK7223152.1"/>
    <property type="molecule type" value="Genomic_DNA"/>
</dbReference>
<reference evidence="3 4" key="1">
    <citation type="submission" date="2024-01" db="EMBL/GenBank/DDBJ databases">
        <authorList>
            <person name="Allen C."/>
            <person name="Tagirdzhanova G."/>
        </authorList>
    </citation>
    <scope>NUCLEOTIDE SEQUENCE [LARGE SCALE GENOMIC DNA]</scope>
</reference>
<dbReference type="SUPFAM" id="SSF51395">
    <property type="entry name" value="FMN-linked oxidoreductases"/>
    <property type="match status" value="1"/>
</dbReference>
<dbReference type="Pfam" id="PF00724">
    <property type="entry name" value="Oxidored_FMN"/>
    <property type="match status" value="1"/>
</dbReference>
<organism evidence="3 4">
    <name type="scientific">Sporothrix curviconia</name>
    <dbReference type="NCBI Taxonomy" id="1260050"/>
    <lineage>
        <taxon>Eukaryota</taxon>
        <taxon>Fungi</taxon>
        <taxon>Dikarya</taxon>
        <taxon>Ascomycota</taxon>
        <taxon>Pezizomycotina</taxon>
        <taxon>Sordariomycetes</taxon>
        <taxon>Sordariomycetidae</taxon>
        <taxon>Ophiostomatales</taxon>
        <taxon>Ophiostomataceae</taxon>
        <taxon>Sporothrix</taxon>
    </lineage>
</organism>
<evidence type="ECO:0000313" key="4">
    <source>
        <dbReference type="Proteomes" id="UP001642405"/>
    </source>
</evidence>
<sequence>MSDSALFSAVRVGRIDLAHRVVMAPMTRRRATLDYVPTPLMVDYYAQRAVVPGTLLISEATSVSPRSAALPNTPGLFTQEQIDAWKPVTKAVHDRGSFIYVQLWMCGRAARPGAVKRGAEVVSASDVPVGPESPVPRPLTEEEIQTCIADYRQASINAIAAGFDGVELHGANGYLLDQFTQDVTNKRTDSWGGSIEKRSRFGVAVATAVAEAIGADRLGYRVSPWSRHHGMRMQDPVPQFTDLVTRLKALKLAYLHVIEGRVQANADLPAHIPAEPVDFVADIWGTTSPVIFAGGYNAQTARQRVDSEAEKTETHADGETRRREALIAFGRTFVSNPDLPRRVQEWLPVVRYNRDLFYEVESPDGYTDYPAWVEDASGEKAVILTGDAHQWPAATVGTLVIN</sequence>